<comment type="caution">
    <text evidence="1">The sequence shown here is derived from an EMBL/GenBank/DDBJ whole genome shotgun (WGS) entry which is preliminary data.</text>
</comment>
<accession>A0ABT4SLS8</accession>
<organism evidence="1 2">
    <name type="scientific">Nonomuraea corallina</name>
    <dbReference type="NCBI Taxonomy" id="2989783"/>
    <lineage>
        <taxon>Bacteria</taxon>
        <taxon>Bacillati</taxon>
        <taxon>Actinomycetota</taxon>
        <taxon>Actinomycetes</taxon>
        <taxon>Streptosporangiales</taxon>
        <taxon>Streptosporangiaceae</taxon>
        <taxon>Nonomuraea</taxon>
    </lineage>
</organism>
<gene>
    <name evidence="1" type="ORF">OUY22_31475</name>
</gene>
<proteinExistence type="predicted"/>
<protein>
    <submittedName>
        <fullName evidence="1">Uncharacterized protein</fullName>
    </submittedName>
</protein>
<dbReference type="EMBL" id="JAPNNL010000191">
    <property type="protein sequence ID" value="MDA0637953.1"/>
    <property type="molecule type" value="Genomic_DNA"/>
</dbReference>
<evidence type="ECO:0000313" key="2">
    <source>
        <dbReference type="Proteomes" id="UP001144036"/>
    </source>
</evidence>
<reference evidence="1" key="1">
    <citation type="submission" date="2022-11" db="EMBL/GenBank/DDBJ databases">
        <title>Nonomuraea corallina sp. nov., a new species of the genus Nonomuraea isolated from sea side sediment in Thai sea.</title>
        <authorList>
            <person name="Ngamcharungchit C."/>
            <person name="Matsumoto A."/>
            <person name="Suriyachadkun C."/>
            <person name="Panbangred W."/>
            <person name="Inahashi Y."/>
            <person name="Intra B."/>
        </authorList>
    </citation>
    <scope>NUCLEOTIDE SEQUENCE</scope>
    <source>
        <strain evidence="1">MCN248</strain>
    </source>
</reference>
<dbReference type="RefSeq" id="WP_270158878.1">
    <property type="nucleotide sequence ID" value="NZ_JAPNNL010000191.1"/>
</dbReference>
<dbReference type="Proteomes" id="UP001144036">
    <property type="component" value="Unassembled WGS sequence"/>
</dbReference>
<evidence type="ECO:0000313" key="1">
    <source>
        <dbReference type="EMBL" id="MDA0637953.1"/>
    </source>
</evidence>
<keyword evidence="2" id="KW-1185">Reference proteome</keyword>
<sequence>MWEERFADLSAVAARQNGLITSVQAAGVGVEEAALARFAETGLLTELDWAVHQLAWSTLGPRYAYPYAAWLALEPSRFAWERRAAGVDAALSHESACRLHGLGSVPGNLMIFTASVALEGPRATKVHLAPLAPEDVTVVEGVPVTTAQRTIADLLADWTDHGVVRGVLLDAVLKDLVDLRSVHEAVAPLAVRHEFPADGGDFVRYFLPDLAPSQLSPRNLRSWAAMVLPDRVARVQPGAARLIADAGGQADARASWDLAADIVGRSGQTGSPG</sequence>
<name>A0ABT4SLS8_9ACTN</name>